<evidence type="ECO:0000256" key="11">
    <source>
        <dbReference type="ARBA" id="ARBA00022989"/>
    </source>
</evidence>
<comment type="similarity">
    <text evidence="4">Belongs to the diacylglycerol acyltransferase family.</text>
</comment>
<keyword evidence="13 17" id="KW-0472">Membrane</keyword>
<feature type="compositionally biased region" description="Polar residues" evidence="16">
    <location>
        <begin position="35"/>
        <end position="55"/>
    </location>
</feature>
<evidence type="ECO:0000256" key="14">
    <source>
        <dbReference type="ARBA" id="ARBA00023315"/>
    </source>
</evidence>
<keyword evidence="19" id="KW-1185">Reference proteome</keyword>
<evidence type="ECO:0000256" key="6">
    <source>
        <dbReference type="ARBA" id="ARBA00022516"/>
    </source>
</evidence>
<evidence type="ECO:0000313" key="19">
    <source>
        <dbReference type="Proteomes" id="UP001369815"/>
    </source>
</evidence>
<evidence type="ECO:0000256" key="16">
    <source>
        <dbReference type="SAM" id="MobiDB-lite"/>
    </source>
</evidence>
<evidence type="ECO:0000256" key="4">
    <source>
        <dbReference type="ARBA" id="ARBA00005420"/>
    </source>
</evidence>
<dbReference type="GO" id="GO:0006071">
    <property type="term" value="P:glycerol metabolic process"/>
    <property type="evidence" value="ECO:0007669"/>
    <property type="project" value="UniProtKB-KW"/>
</dbReference>
<comment type="catalytic activity">
    <reaction evidence="15">
        <text>an acyl-CoA + a 1,2-diacyl-sn-glycerol = a triacyl-sn-glycerol + CoA</text>
        <dbReference type="Rhea" id="RHEA:10868"/>
        <dbReference type="ChEBI" id="CHEBI:17815"/>
        <dbReference type="ChEBI" id="CHEBI:57287"/>
        <dbReference type="ChEBI" id="CHEBI:58342"/>
        <dbReference type="ChEBI" id="CHEBI:64615"/>
        <dbReference type="EC" id="2.3.1.20"/>
    </reaction>
</comment>
<dbReference type="AlphaFoldDB" id="A0AAX6MYA9"/>
<keyword evidence="9" id="KW-0319">Glycerol metabolism</keyword>
<evidence type="ECO:0000256" key="1">
    <source>
        <dbReference type="ARBA" id="ARBA00004477"/>
    </source>
</evidence>
<dbReference type="GO" id="GO:0019432">
    <property type="term" value="P:triglyceride biosynthetic process"/>
    <property type="evidence" value="ECO:0007669"/>
    <property type="project" value="TreeGrafter"/>
</dbReference>
<dbReference type="CDD" id="cd07987">
    <property type="entry name" value="LPLAT_MGAT-like"/>
    <property type="match status" value="1"/>
</dbReference>
<dbReference type="GO" id="GO:0004144">
    <property type="term" value="F:diacylglycerol O-acyltransferase activity"/>
    <property type="evidence" value="ECO:0007669"/>
    <property type="project" value="UniProtKB-EC"/>
</dbReference>
<feature type="compositionally biased region" description="Polar residues" evidence="16">
    <location>
        <begin position="110"/>
        <end position="127"/>
    </location>
</feature>
<keyword evidence="14" id="KW-0012">Acyltransferase</keyword>
<protein>
    <recommendedName>
        <fullName evidence="5">diacylglycerol O-acyltransferase</fullName>
        <ecNumber evidence="5">2.3.1.20</ecNumber>
    </recommendedName>
</protein>
<name>A0AAX6MYA9_9PEZI</name>
<dbReference type="PANTHER" id="PTHR12317:SF0">
    <property type="entry name" value="ACYLTRANSFERASE"/>
    <property type="match status" value="1"/>
</dbReference>
<feature type="transmembrane region" description="Helical" evidence="17">
    <location>
        <begin position="330"/>
        <end position="348"/>
    </location>
</feature>
<reference evidence="18 19" key="1">
    <citation type="journal article" date="2024" name="Front Chem Biol">
        <title>Unveiling the potential of Daldinia eschscholtzii MFLUCC 19-0629 through bioactivity and bioinformatics studies for enhanced sustainable agriculture production.</title>
        <authorList>
            <person name="Brooks S."/>
            <person name="Weaver J.A."/>
            <person name="Klomchit A."/>
            <person name="Alharthi S.A."/>
            <person name="Onlamun T."/>
            <person name="Nurani R."/>
            <person name="Vong T.K."/>
            <person name="Alberti F."/>
            <person name="Greco C."/>
        </authorList>
    </citation>
    <scope>NUCLEOTIDE SEQUENCE [LARGE SCALE GENOMIC DNA]</scope>
    <source>
        <strain evidence="18">MFLUCC 19-0629</strain>
    </source>
</reference>
<evidence type="ECO:0000256" key="13">
    <source>
        <dbReference type="ARBA" id="ARBA00023136"/>
    </source>
</evidence>
<evidence type="ECO:0000256" key="8">
    <source>
        <dbReference type="ARBA" id="ARBA00022692"/>
    </source>
</evidence>
<comment type="pathway">
    <text evidence="3">Lipid metabolism.</text>
</comment>
<evidence type="ECO:0000256" key="15">
    <source>
        <dbReference type="ARBA" id="ARBA00048109"/>
    </source>
</evidence>
<evidence type="ECO:0000256" key="12">
    <source>
        <dbReference type="ARBA" id="ARBA00023098"/>
    </source>
</evidence>
<evidence type="ECO:0000256" key="9">
    <source>
        <dbReference type="ARBA" id="ARBA00022798"/>
    </source>
</evidence>
<dbReference type="EMBL" id="JBANMG010000001">
    <property type="protein sequence ID" value="KAK6957599.1"/>
    <property type="molecule type" value="Genomic_DNA"/>
</dbReference>
<keyword evidence="6" id="KW-0444">Lipid biosynthesis</keyword>
<keyword evidence="8 17" id="KW-0812">Transmembrane</keyword>
<comment type="caution">
    <text evidence="18">The sequence shown here is derived from an EMBL/GenBank/DDBJ whole genome shotgun (WGS) entry which is preliminary data.</text>
</comment>
<evidence type="ECO:0000256" key="5">
    <source>
        <dbReference type="ARBA" id="ARBA00013244"/>
    </source>
</evidence>
<keyword evidence="7" id="KW-0808">Transferase</keyword>
<dbReference type="Pfam" id="PF03982">
    <property type="entry name" value="DAGAT"/>
    <property type="match status" value="1"/>
</dbReference>
<dbReference type="Proteomes" id="UP001369815">
    <property type="component" value="Unassembled WGS sequence"/>
</dbReference>
<feature type="region of interest" description="Disordered" evidence="16">
    <location>
        <begin position="1"/>
        <end position="258"/>
    </location>
</feature>
<sequence length="650" mass="71961">MADGKPESLRPQEPLNSPRGSKLPRLGQRRHQDRSQVSDSNSKPGSEQNNSSNGPTHDIKSASNKERKSRRTSGSSNIPIHDCINFPGPRTPPRTTRTASGRVHTYRVTGDSTPHPSSGNTSSSYKDSLSAARAVLLGPSPTTSHIPRAYAHQASSPHQVSGRKDPKTRGVYKMDNTSKKEKPVSGGASTNGTPGAEPTKLESQILNGEDEVQSNNRDESGEKYGSLGFDRSAYSTEGCETPVNGLETTAEGDKTDGASYASALKSGLDGQDTDVALYKRGPHTQDDDDSYPELDDLTVEEIHPLPRPNANGGIRWAPWNVPWRRRMQTLVVLMHCMSIALTVSIFFALCANPFAWPLLLLYLLHVLSSKAATDGSLKYRSEWFRKSYMWRLFAGYFPAKLHKTHELPPTRKYIFGYHPHGIISHGAWAAFGTEALGFSEKFPGITNSLLTLDSNFRIPLYREYILASGIRSVSKESIVNILSKGGPNGEGMGRAVTIVIGGARESLEAQPGQMRLILKERKGFVRIAIRTGADLVPVLAFGENNLYDQLHPNEHPLVHKLQMFVLKVWKFTLPFLHGRGIFNYDVGLMPYRRPLNVVVGAPIKVTQSGVVDQAEVDRLHDLYITELEKLWDQYKDQFAPDRKEEMQILS</sequence>
<dbReference type="PANTHER" id="PTHR12317">
    <property type="entry name" value="DIACYLGLYCEROL O-ACYLTRANSFERASE"/>
    <property type="match status" value="1"/>
</dbReference>
<gene>
    <name evidence="18" type="ORF">Daesc_000386</name>
</gene>
<evidence type="ECO:0000256" key="7">
    <source>
        <dbReference type="ARBA" id="ARBA00022679"/>
    </source>
</evidence>
<keyword evidence="11 17" id="KW-1133">Transmembrane helix</keyword>
<comment type="pathway">
    <text evidence="2">Glycerolipid metabolism; triacylglycerol biosynthesis.</text>
</comment>
<dbReference type="GO" id="GO:0005789">
    <property type="term" value="C:endoplasmic reticulum membrane"/>
    <property type="evidence" value="ECO:0007669"/>
    <property type="project" value="UniProtKB-SubCell"/>
</dbReference>
<dbReference type="InterPro" id="IPR007130">
    <property type="entry name" value="DAGAT"/>
</dbReference>
<evidence type="ECO:0000256" key="10">
    <source>
        <dbReference type="ARBA" id="ARBA00022824"/>
    </source>
</evidence>
<evidence type="ECO:0000256" key="3">
    <source>
        <dbReference type="ARBA" id="ARBA00005189"/>
    </source>
</evidence>
<dbReference type="EC" id="2.3.1.20" evidence="5"/>
<proteinExistence type="inferred from homology"/>
<feature type="compositionally biased region" description="Basic and acidic residues" evidence="16">
    <location>
        <begin position="57"/>
        <end position="66"/>
    </location>
</feature>
<comment type="subcellular location">
    <subcellularLocation>
        <location evidence="1">Endoplasmic reticulum membrane</location>
        <topology evidence="1">Multi-pass membrane protein</topology>
    </subcellularLocation>
</comment>
<keyword evidence="10" id="KW-0256">Endoplasmic reticulum</keyword>
<feature type="compositionally biased region" description="Basic and acidic residues" evidence="16">
    <location>
        <begin position="1"/>
        <end position="10"/>
    </location>
</feature>
<organism evidence="18 19">
    <name type="scientific">Daldinia eschscholtzii</name>
    <dbReference type="NCBI Taxonomy" id="292717"/>
    <lineage>
        <taxon>Eukaryota</taxon>
        <taxon>Fungi</taxon>
        <taxon>Dikarya</taxon>
        <taxon>Ascomycota</taxon>
        <taxon>Pezizomycotina</taxon>
        <taxon>Sordariomycetes</taxon>
        <taxon>Xylariomycetidae</taxon>
        <taxon>Xylariales</taxon>
        <taxon>Hypoxylaceae</taxon>
        <taxon>Daldinia</taxon>
    </lineage>
</organism>
<evidence type="ECO:0000313" key="18">
    <source>
        <dbReference type="EMBL" id="KAK6957599.1"/>
    </source>
</evidence>
<accession>A0AAX6MYA9</accession>
<evidence type="ECO:0000256" key="17">
    <source>
        <dbReference type="SAM" id="Phobius"/>
    </source>
</evidence>
<keyword evidence="12" id="KW-0443">Lipid metabolism</keyword>
<evidence type="ECO:0000256" key="2">
    <source>
        <dbReference type="ARBA" id="ARBA00004771"/>
    </source>
</evidence>